<dbReference type="Gramene" id="TKW20499">
    <property type="protein sequence ID" value="TKW20499"/>
    <property type="gene ID" value="SEVIR_4G092800v2"/>
</dbReference>
<protein>
    <submittedName>
        <fullName evidence="1">Uncharacterized protein</fullName>
    </submittedName>
</protein>
<proteinExistence type="predicted"/>
<dbReference type="Proteomes" id="UP000298652">
    <property type="component" value="Chromosome 4"/>
</dbReference>
<evidence type="ECO:0000313" key="2">
    <source>
        <dbReference type="Proteomes" id="UP000298652"/>
    </source>
</evidence>
<evidence type="ECO:0000313" key="1">
    <source>
        <dbReference type="EMBL" id="TKW20499.1"/>
    </source>
</evidence>
<accession>A0A4U6V1D4</accession>
<dbReference type="AlphaFoldDB" id="A0A4U6V1D4"/>
<keyword evidence="2" id="KW-1185">Reference proteome</keyword>
<organism evidence="1 2">
    <name type="scientific">Setaria viridis</name>
    <name type="common">Green bristlegrass</name>
    <name type="synonym">Setaria italica subsp. viridis</name>
    <dbReference type="NCBI Taxonomy" id="4556"/>
    <lineage>
        <taxon>Eukaryota</taxon>
        <taxon>Viridiplantae</taxon>
        <taxon>Streptophyta</taxon>
        <taxon>Embryophyta</taxon>
        <taxon>Tracheophyta</taxon>
        <taxon>Spermatophyta</taxon>
        <taxon>Magnoliopsida</taxon>
        <taxon>Liliopsida</taxon>
        <taxon>Poales</taxon>
        <taxon>Poaceae</taxon>
        <taxon>PACMAD clade</taxon>
        <taxon>Panicoideae</taxon>
        <taxon>Panicodae</taxon>
        <taxon>Paniceae</taxon>
        <taxon>Cenchrinae</taxon>
        <taxon>Setaria</taxon>
    </lineage>
</organism>
<dbReference type="EMBL" id="CM016555">
    <property type="protein sequence ID" value="TKW20499.1"/>
    <property type="molecule type" value="Genomic_DNA"/>
</dbReference>
<gene>
    <name evidence="1" type="ORF">SEVIR_4G092800v2</name>
</gene>
<name>A0A4U6V1D4_SETVI</name>
<reference evidence="1" key="1">
    <citation type="submission" date="2019-03" db="EMBL/GenBank/DDBJ databases">
        <title>WGS assembly of Setaria viridis.</title>
        <authorList>
            <person name="Huang P."/>
            <person name="Jenkins J."/>
            <person name="Grimwood J."/>
            <person name="Barry K."/>
            <person name="Healey A."/>
            <person name="Mamidi S."/>
            <person name="Sreedasyam A."/>
            <person name="Shu S."/>
            <person name="Feldman M."/>
            <person name="Wu J."/>
            <person name="Yu Y."/>
            <person name="Chen C."/>
            <person name="Johnson J."/>
            <person name="Rokhsar D."/>
            <person name="Baxter I."/>
            <person name="Schmutz J."/>
            <person name="Brutnell T."/>
            <person name="Kellogg E."/>
        </authorList>
    </citation>
    <scope>NUCLEOTIDE SEQUENCE [LARGE SCALE GENOMIC DNA]</scope>
</reference>
<sequence length="64" mass="7207">MPKLLKWNSWNSSEDCQSLRNVEVPLLLKGFSEELTFVDPRNPAGTHRGGSSEELGYLMSLMIP</sequence>